<evidence type="ECO:0000313" key="1">
    <source>
        <dbReference type="EMBL" id="PHY94958.1"/>
    </source>
</evidence>
<dbReference type="Proteomes" id="UP000228751">
    <property type="component" value="Unassembled WGS sequence"/>
</dbReference>
<protein>
    <submittedName>
        <fullName evidence="1">Uncharacterized protein</fullName>
    </submittedName>
</protein>
<dbReference type="EMBL" id="PEBQ01000050">
    <property type="protein sequence ID" value="PHY94958.1"/>
    <property type="molecule type" value="Genomic_DNA"/>
</dbReference>
<comment type="caution">
    <text evidence="1">The sequence shown here is derived from an EMBL/GenBank/DDBJ whole genome shotgun (WGS) entry which is preliminary data.</text>
</comment>
<reference evidence="1 2" key="1">
    <citation type="submission" date="2017-10" db="EMBL/GenBank/DDBJ databases">
        <title>Genomic analysis of the genus Acetobacter.</title>
        <authorList>
            <person name="Kim K.H."/>
            <person name="Chun B.H."/>
            <person name="Son A.R."/>
            <person name="Jeon C.O."/>
        </authorList>
    </citation>
    <scope>NUCLEOTIDE SEQUENCE [LARGE SCALE GENOMIC DNA]</scope>
    <source>
        <strain evidence="1 2">LHT 2458</strain>
    </source>
</reference>
<keyword evidence="2" id="KW-1185">Reference proteome</keyword>
<evidence type="ECO:0000313" key="2">
    <source>
        <dbReference type="Proteomes" id="UP000228751"/>
    </source>
</evidence>
<name>A0A2G4REI5_9PROT</name>
<accession>A0A2G4REI5</accession>
<sequence>MSISPLNLDSRIMSRNPQLDISISRGDVYQEGIGSIEQASVFGEAALQEILKDKKKQLARYVRTRSDNPESKEKHPVSFDNEALRRMHVTSVEDSLYELRNAFALSAYHFWETSIYRWYLEDNPREFSKNLGPYAKLKSVMAELHKRDPGIPNAPDSHLEAVCRLANILKHTSSTSCEWMKNHAPPELQSIKDQIGQMPPGRSVRLTNEQLTWIFNIIRRSGPGYRAN</sequence>
<proteinExistence type="predicted"/>
<gene>
    <name evidence="1" type="ORF">CSR02_03550</name>
</gene>
<dbReference type="AlphaFoldDB" id="A0A2G4REI5"/>
<organism evidence="1 2">
    <name type="scientific">Acetobacter pomorum</name>
    <dbReference type="NCBI Taxonomy" id="65959"/>
    <lineage>
        <taxon>Bacteria</taxon>
        <taxon>Pseudomonadati</taxon>
        <taxon>Pseudomonadota</taxon>
        <taxon>Alphaproteobacteria</taxon>
        <taxon>Acetobacterales</taxon>
        <taxon>Acetobacteraceae</taxon>
        <taxon>Acetobacter</taxon>
    </lineage>
</organism>